<feature type="compositionally biased region" description="Polar residues" evidence="2">
    <location>
        <begin position="41"/>
        <end position="52"/>
    </location>
</feature>
<feature type="compositionally biased region" description="Polar residues" evidence="2">
    <location>
        <begin position="89"/>
        <end position="102"/>
    </location>
</feature>
<dbReference type="PANTHER" id="PTHR16019">
    <property type="entry name" value="SYNAPSE-ASSOCIATED PROTEIN"/>
    <property type="match status" value="1"/>
</dbReference>
<dbReference type="InterPro" id="IPR005607">
    <property type="entry name" value="BSD_dom"/>
</dbReference>
<dbReference type="SUPFAM" id="SSF140383">
    <property type="entry name" value="BSD domain-like"/>
    <property type="match status" value="1"/>
</dbReference>
<protein>
    <recommendedName>
        <fullName evidence="3">BSD domain-containing protein</fullName>
    </recommendedName>
</protein>
<keyword evidence="1" id="KW-0597">Phosphoprotein</keyword>
<dbReference type="FunFam" id="1.10.3970.10:FF:000001">
    <property type="entry name" value="synapse-associated protein 1 isoform X1"/>
    <property type="match status" value="1"/>
</dbReference>
<dbReference type="GO" id="GO:0045202">
    <property type="term" value="C:synapse"/>
    <property type="evidence" value="ECO:0007669"/>
    <property type="project" value="TreeGrafter"/>
</dbReference>
<dbReference type="InterPro" id="IPR051494">
    <property type="entry name" value="BSD_domain-containing"/>
</dbReference>
<dbReference type="Proteomes" id="UP001162480">
    <property type="component" value="Chromosome 10"/>
</dbReference>
<name>A0AA36F809_OCTVU</name>
<reference evidence="4" key="1">
    <citation type="submission" date="2023-08" db="EMBL/GenBank/DDBJ databases">
        <authorList>
            <person name="Alioto T."/>
            <person name="Alioto T."/>
            <person name="Gomez Garrido J."/>
        </authorList>
    </citation>
    <scope>NUCLEOTIDE SEQUENCE</scope>
</reference>
<sequence>MFNAVSSWWGAIQKKDSDSNVPAEESADAQPTQDGKEDVQQPESSTNDTASSAVAPGPEATATSVVTGAGGGGGGGGGGGASSGDESPVTESASEQSGSDTAAPNIPPLPGKKKPRKGGANSDASEPATSSDDEDAEGPDKVDEKIEAAKQAIEDVSTKAVSAAKEWGSYLFSVGKFASKTVADTAKQLKTTVEEKTILGEFTREQEKFVNENKEKGKHAEAAVPPWVGYNEEETMKKQILALSSDKRNFLRNPPAGVQFSFDFDTVYPIAMATLQEDPELQKMRFELVPKQINEENFWRNYFYRVSLIKQSTQLTSIAQSTDAEDMPQWEKELQKELQEYDMVDDSVTAEDIDLEKEILQQLEEENKTA</sequence>
<dbReference type="SMART" id="SM00751">
    <property type="entry name" value="BSD"/>
    <property type="match status" value="1"/>
</dbReference>
<dbReference type="InterPro" id="IPR035925">
    <property type="entry name" value="BSD_dom_sf"/>
</dbReference>
<feature type="region of interest" description="Disordered" evidence="2">
    <location>
        <begin position="1"/>
        <end position="145"/>
    </location>
</feature>
<dbReference type="GO" id="GO:0005794">
    <property type="term" value="C:Golgi apparatus"/>
    <property type="evidence" value="ECO:0007669"/>
    <property type="project" value="TreeGrafter"/>
</dbReference>
<evidence type="ECO:0000256" key="1">
    <source>
        <dbReference type="ARBA" id="ARBA00022553"/>
    </source>
</evidence>
<dbReference type="GO" id="GO:0048172">
    <property type="term" value="P:regulation of short-term neuronal synaptic plasticity"/>
    <property type="evidence" value="ECO:0007669"/>
    <property type="project" value="TreeGrafter"/>
</dbReference>
<accession>A0AA36F809</accession>
<dbReference type="Pfam" id="PF03909">
    <property type="entry name" value="BSD"/>
    <property type="match status" value="1"/>
</dbReference>
<evidence type="ECO:0000256" key="2">
    <source>
        <dbReference type="SAM" id="MobiDB-lite"/>
    </source>
</evidence>
<proteinExistence type="predicted"/>
<gene>
    <name evidence="4" type="ORF">OCTVUL_1B015128</name>
</gene>
<dbReference type="EMBL" id="OX597823">
    <property type="protein sequence ID" value="CAI9729201.1"/>
    <property type="molecule type" value="Genomic_DNA"/>
</dbReference>
<evidence type="ECO:0000313" key="5">
    <source>
        <dbReference type="Proteomes" id="UP001162480"/>
    </source>
</evidence>
<dbReference type="AlphaFoldDB" id="A0AA36F809"/>
<dbReference type="GO" id="GO:0005634">
    <property type="term" value="C:nucleus"/>
    <property type="evidence" value="ECO:0007669"/>
    <property type="project" value="TreeGrafter"/>
</dbReference>
<evidence type="ECO:0000313" key="4">
    <source>
        <dbReference type="EMBL" id="CAI9729201.1"/>
    </source>
</evidence>
<dbReference type="PANTHER" id="PTHR16019:SF6">
    <property type="entry name" value="SYNAPSE-ASSOCIATED PROTEIN 1"/>
    <property type="match status" value="1"/>
</dbReference>
<feature type="domain" description="BSD" evidence="3">
    <location>
        <begin position="258"/>
        <end position="310"/>
    </location>
</feature>
<dbReference type="PROSITE" id="PS50858">
    <property type="entry name" value="BSD"/>
    <property type="match status" value="1"/>
</dbReference>
<organism evidence="4 5">
    <name type="scientific">Octopus vulgaris</name>
    <name type="common">Common octopus</name>
    <dbReference type="NCBI Taxonomy" id="6645"/>
    <lineage>
        <taxon>Eukaryota</taxon>
        <taxon>Metazoa</taxon>
        <taxon>Spiralia</taxon>
        <taxon>Lophotrochozoa</taxon>
        <taxon>Mollusca</taxon>
        <taxon>Cephalopoda</taxon>
        <taxon>Coleoidea</taxon>
        <taxon>Octopodiformes</taxon>
        <taxon>Octopoda</taxon>
        <taxon>Incirrata</taxon>
        <taxon>Octopodidae</taxon>
        <taxon>Octopus</taxon>
    </lineage>
</organism>
<feature type="compositionally biased region" description="Gly residues" evidence="2">
    <location>
        <begin position="68"/>
        <end position="82"/>
    </location>
</feature>
<dbReference type="GO" id="GO:0038203">
    <property type="term" value="P:TORC2 signaling"/>
    <property type="evidence" value="ECO:0007669"/>
    <property type="project" value="TreeGrafter"/>
</dbReference>
<dbReference type="Gene3D" id="1.10.3970.10">
    <property type="entry name" value="BSD domain"/>
    <property type="match status" value="1"/>
</dbReference>
<keyword evidence="5" id="KW-1185">Reference proteome</keyword>
<evidence type="ECO:0000259" key="3">
    <source>
        <dbReference type="PROSITE" id="PS50858"/>
    </source>
</evidence>